<accession>A0ABQ0G4S1</accession>
<evidence type="ECO:0000256" key="4">
    <source>
        <dbReference type="ARBA" id="ARBA00022840"/>
    </source>
</evidence>
<dbReference type="InterPro" id="IPR027417">
    <property type="entry name" value="P-loop_NTPase"/>
</dbReference>
<comment type="similarity">
    <text evidence="6">Belongs to the DEAD box helicase family.</text>
</comment>
<feature type="compositionally biased region" description="Basic and acidic residues" evidence="7">
    <location>
        <begin position="196"/>
        <end position="212"/>
    </location>
</feature>
<evidence type="ECO:0000256" key="7">
    <source>
        <dbReference type="SAM" id="MobiDB-lite"/>
    </source>
</evidence>
<keyword evidence="5 6" id="KW-0694">RNA-binding</keyword>
<keyword evidence="11" id="KW-1185">Reference proteome</keyword>
<reference evidence="10 11" key="1">
    <citation type="submission" date="2024-09" db="EMBL/GenBank/DDBJ databases">
        <title>Itraconazole resistance in Madurella fahalii resulting from another homologue of gene encoding cytochrome P450 14-alpha sterol demethylase (CYP51).</title>
        <authorList>
            <person name="Yoshioka I."/>
            <person name="Fahal A.H."/>
            <person name="Kaneko S."/>
            <person name="Yaguchi T."/>
        </authorList>
    </citation>
    <scope>NUCLEOTIDE SEQUENCE [LARGE SCALE GENOMIC DNA]</scope>
    <source>
        <strain evidence="10 11">IFM 68171</strain>
    </source>
</reference>
<name>A0ABQ0G4S1_9PEZI</name>
<dbReference type="PANTHER" id="PTHR24031">
    <property type="entry name" value="RNA HELICASE"/>
    <property type="match status" value="1"/>
</dbReference>
<evidence type="ECO:0000256" key="5">
    <source>
        <dbReference type="ARBA" id="ARBA00022884"/>
    </source>
</evidence>
<gene>
    <name evidence="10" type="primary">DBP6</name>
    <name evidence="10" type="ORF">MFIFM68171_02976</name>
</gene>
<dbReference type="RefSeq" id="XP_070914499.1">
    <property type="nucleotide sequence ID" value="XM_071058398.1"/>
</dbReference>
<feature type="region of interest" description="Disordered" evidence="7">
    <location>
        <begin position="588"/>
        <end position="653"/>
    </location>
</feature>
<keyword evidence="2 6" id="KW-0378">Hydrolase</keyword>
<feature type="compositionally biased region" description="Low complexity" evidence="7">
    <location>
        <begin position="597"/>
        <end position="621"/>
    </location>
</feature>
<feature type="region of interest" description="Disordered" evidence="7">
    <location>
        <begin position="1"/>
        <end position="182"/>
    </location>
</feature>
<organism evidence="10 11">
    <name type="scientific">Madurella fahalii</name>
    <dbReference type="NCBI Taxonomy" id="1157608"/>
    <lineage>
        <taxon>Eukaryota</taxon>
        <taxon>Fungi</taxon>
        <taxon>Dikarya</taxon>
        <taxon>Ascomycota</taxon>
        <taxon>Pezizomycotina</taxon>
        <taxon>Sordariomycetes</taxon>
        <taxon>Sordariomycetidae</taxon>
        <taxon>Sordariales</taxon>
        <taxon>Sordariales incertae sedis</taxon>
        <taxon>Madurella</taxon>
    </lineage>
</organism>
<evidence type="ECO:0000259" key="8">
    <source>
        <dbReference type="PROSITE" id="PS51192"/>
    </source>
</evidence>
<keyword evidence="3 6" id="KW-0347">Helicase</keyword>
<evidence type="ECO:0000313" key="10">
    <source>
        <dbReference type="EMBL" id="GAB1312766.1"/>
    </source>
</evidence>
<comment type="caution">
    <text evidence="10">The sequence shown here is derived from an EMBL/GenBank/DDBJ whole genome shotgun (WGS) entry which is preliminary data.</text>
</comment>
<dbReference type="GO" id="GO:0004386">
    <property type="term" value="F:helicase activity"/>
    <property type="evidence" value="ECO:0007669"/>
    <property type="project" value="UniProtKB-KW"/>
</dbReference>
<feature type="compositionally biased region" description="Basic and acidic residues" evidence="7">
    <location>
        <begin position="166"/>
        <end position="182"/>
    </location>
</feature>
<dbReference type="Gene3D" id="3.40.50.300">
    <property type="entry name" value="P-loop containing nucleotide triphosphate hydrolases"/>
    <property type="match status" value="2"/>
</dbReference>
<dbReference type="InterPro" id="IPR014001">
    <property type="entry name" value="Helicase_ATP-bd"/>
</dbReference>
<comment type="function">
    <text evidence="6">RNA helicase.</text>
</comment>
<dbReference type="SMART" id="SM00490">
    <property type="entry name" value="HELICc"/>
    <property type="match status" value="1"/>
</dbReference>
<dbReference type="EMBL" id="BAAFSV010000002">
    <property type="protein sequence ID" value="GAB1312766.1"/>
    <property type="molecule type" value="Genomic_DNA"/>
</dbReference>
<dbReference type="CDD" id="cd17956">
    <property type="entry name" value="DEADc_DDX51"/>
    <property type="match status" value="1"/>
</dbReference>
<sequence>MYNRYIPPGKPAPSASTSTPYSRYLPAQGQEPRQTTPPQPRRIVFDDADAPPAGSINGKRTRDDELAETIETTETKKPKKSKSKKTKDEPGGERGATADVKEPKLKKRKRDENKQILPTEGSATDLPVEQRDLEPEPEPSAADSWNAADAKPTPKPKREKKKKKKLNDDDLKANPDGDVDDIRKRHKSVFEKVEKALQAKASDTDGPDKAEAAEETAEPEVEHGLEPIPQPEPVIFDESKLTYETLPSWLASPTRVTSSTRRAFTDLGIAPESAKILGSRGFEDAFAVQTAVLPLLLPSADRQGDVVVAAPTGSGKTLSYVLPMVHDISKSRITRLRALIVLPTRDLVQQVQLACEACAAAFAVGGGKRVKIGTAMGNRVFKEEQAAIMAEEQRYDPDGYDKYMQKHNQLVNLEDSGDEEDDLDFEGSEPLPSHVIAHTSKVDILICTPGRLVEHINKTSGFTLEYVRWLVVDEADKLLAQDFQQWLDTVTEKLSIAKPGARDFPGSNKSGVRKVILSATMTRDLSLLNGLKLSRPKLVVVEGTKAGEQSLPSLLKEYAIKVREPSHKPLYLVDLLNSKHLVAINQETSGEDISMASETSESESSPSDSESDNHSSASDADSNSDSDSDTDSDSDPDSISPTPPTKTPPIKTTKTATLSTTVLIFTKSNEAALRLSRLLALLSPSFAPLIGTLTSSTKTSRRTRTLRAFAQGKLRILVASDLVSRGIDLLNLEHVINYDLPISETSYVHRVGRTARAGRKGCAWTLVEHSEARRFWRDFAGEGKGAVTSIVREGKVERVALGDGEFGDERVREYEEALGRLAREAAGEGRK</sequence>
<feature type="region of interest" description="Disordered" evidence="7">
    <location>
        <begin position="196"/>
        <end position="232"/>
    </location>
</feature>
<dbReference type="Pfam" id="PF00270">
    <property type="entry name" value="DEAD"/>
    <property type="match status" value="2"/>
</dbReference>
<comment type="catalytic activity">
    <reaction evidence="6">
        <text>ATP + H2O = ADP + phosphate + H(+)</text>
        <dbReference type="Rhea" id="RHEA:13065"/>
        <dbReference type="ChEBI" id="CHEBI:15377"/>
        <dbReference type="ChEBI" id="CHEBI:15378"/>
        <dbReference type="ChEBI" id="CHEBI:30616"/>
        <dbReference type="ChEBI" id="CHEBI:43474"/>
        <dbReference type="ChEBI" id="CHEBI:456216"/>
        <dbReference type="EC" id="3.6.4.13"/>
    </reaction>
</comment>
<feature type="domain" description="Helicase ATP-binding" evidence="8">
    <location>
        <begin position="297"/>
        <end position="539"/>
    </location>
</feature>
<dbReference type="SMART" id="SM00487">
    <property type="entry name" value="DEXDc"/>
    <property type="match status" value="1"/>
</dbReference>
<evidence type="ECO:0000259" key="9">
    <source>
        <dbReference type="PROSITE" id="PS51194"/>
    </source>
</evidence>
<dbReference type="PROSITE" id="PS00039">
    <property type="entry name" value="DEAD_ATP_HELICASE"/>
    <property type="match status" value="1"/>
</dbReference>
<dbReference type="Proteomes" id="UP001628179">
    <property type="component" value="Unassembled WGS sequence"/>
</dbReference>
<feature type="domain" description="Helicase C-terminal" evidence="9">
    <location>
        <begin position="653"/>
        <end position="802"/>
    </location>
</feature>
<evidence type="ECO:0000256" key="2">
    <source>
        <dbReference type="ARBA" id="ARBA00022801"/>
    </source>
</evidence>
<dbReference type="PROSITE" id="PS51194">
    <property type="entry name" value="HELICASE_CTER"/>
    <property type="match status" value="1"/>
</dbReference>
<evidence type="ECO:0000256" key="1">
    <source>
        <dbReference type="ARBA" id="ARBA00022741"/>
    </source>
</evidence>
<protein>
    <recommendedName>
        <fullName evidence="6">ATP-dependent RNA helicase</fullName>
        <ecNumber evidence="6">3.6.4.13</ecNumber>
    </recommendedName>
</protein>
<evidence type="ECO:0000256" key="3">
    <source>
        <dbReference type="ARBA" id="ARBA00022806"/>
    </source>
</evidence>
<dbReference type="EC" id="3.6.4.13" evidence="6"/>
<dbReference type="InterPro" id="IPR011545">
    <property type="entry name" value="DEAD/DEAH_box_helicase_dom"/>
</dbReference>
<keyword evidence="1 6" id="KW-0547">Nucleotide-binding</keyword>
<comment type="domain">
    <text evidence="6">The Q motif is unique to and characteristic of the DEAD box family of RNA helicases and controls ATP binding and hydrolysis.</text>
</comment>
<dbReference type="Pfam" id="PF00271">
    <property type="entry name" value="Helicase_C"/>
    <property type="match status" value="1"/>
</dbReference>
<dbReference type="PROSITE" id="PS51192">
    <property type="entry name" value="HELICASE_ATP_BIND_1"/>
    <property type="match status" value="1"/>
</dbReference>
<dbReference type="SUPFAM" id="SSF52540">
    <property type="entry name" value="P-loop containing nucleoside triphosphate hydrolases"/>
    <property type="match status" value="1"/>
</dbReference>
<feature type="compositionally biased region" description="Acidic residues" evidence="7">
    <location>
        <begin position="622"/>
        <end position="636"/>
    </location>
</feature>
<feature type="compositionally biased region" description="Basic residues" evidence="7">
    <location>
        <begin position="154"/>
        <end position="165"/>
    </location>
</feature>
<dbReference type="CDD" id="cd18787">
    <property type="entry name" value="SF2_C_DEAD"/>
    <property type="match status" value="1"/>
</dbReference>
<dbReference type="InterPro" id="IPR000629">
    <property type="entry name" value="RNA-helicase_DEAD-box_CS"/>
</dbReference>
<dbReference type="GeneID" id="98173721"/>
<evidence type="ECO:0000256" key="6">
    <source>
        <dbReference type="RuleBase" id="RU365068"/>
    </source>
</evidence>
<keyword evidence="4 6" id="KW-0067">ATP-binding</keyword>
<evidence type="ECO:0000313" key="11">
    <source>
        <dbReference type="Proteomes" id="UP001628179"/>
    </source>
</evidence>
<dbReference type="InterPro" id="IPR001650">
    <property type="entry name" value="Helicase_C-like"/>
</dbReference>
<proteinExistence type="inferred from homology"/>